<dbReference type="RefSeq" id="WP_158355366.1">
    <property type="nucleotide sequence ID" value="NZ_JAHQCX010000026.1"/>
</dbReference>
<keyword evidence="5" id="KW-1185">Reference proteome</keyword>
<evidence type="ECO:0000313" key="4">
    <source>
        <dbReference type="EMBL" id="MBU9728956.1"/>
    </source>
</evidence>
<feature type="domain" description="Trimeric autotransporter adhesin YadA-like head" evidence="2">
    <location>
        <begin position="360"/>
        <end position="384"/>
    </location>
</feature>
<comment type="caution">
    <text evidence="4">The sequence shown here is derived from an EMBL/GenBank/DDBJ whole genome shotgun (WGS) entry which is preliminary data.</text>
</comment>
<evidence type="ECO:0008006" key="6">
    <source>
        <dbReference type="Google" id="ProtNLM"/>
    </source>
</evidence>
<proteinExistence type="predicted"/>
<feature type="compositionally biased region" description="Polar residues" evidence="1">
    <location>
        <begin position="333"/>
        <end position="356"/>
    </location>
</feature>
<dbReference type="InterPro" id="IPR011049">
    <property type="entry name" value="Serralysin-like_metalloprot_C"/>
</dbReference>
<feature type="domain" description="Trimeric autotransporter adhesin YadA-like head" evidence="2">
    <location>
        <begin position="271"/>
        <end position="295"/>
    </location>
</feature>
<feature type="region of interest" description="Disordered" evidence="1">
    <location>
        <begin position="279"/>
        <end position="356"/>
    </location>
</feature>
<dbReference type="Gene3D" id="2.40.300.10">
    <property type="entry name" value="Head decoration protein D"/>
    <property type="match status" value="1"/>
</dbReference>
<feature type="domain" description="Peptidase G2 IMC autoproteolytic cleavage" evidence="3">
    <location>
        <begin position="416"/>
        <end position="625"/>
    </location>
</feature>
<dbReference type="SUPFAM" id="SSF101967">
    <property type="entry name" value="Adhesin YadA, collagen-binding domain"/>
    <property type="match status" value="2"/>
</dbReference>
<dbReference type="EMBL" id="JAHQCX010000026">
    <property type="protein sequence ID" value="MBU9728956.1"/>
    <property type="molecule type" value="Genomic_DNA"/>
</dbReference>
<gene>
    <name evidence="4" type="ORF">KTH90_23475</name>
</gene>
<sequence>MSKIFVGNFTGPKGDVGAAGPQGPKGDIGDIGPVGPKGKDGVGIGQTDSQGVGEIFNAYVDTKKNMALSEFSHAEGYLTVSNGQTSHTEGRLSSCGCIVIRPGSVVTNLTVKTFTISNTSLNHFGITDSTSFINYIRKDAIVFVYFLQNNALYREHILSASYGSTNSTIDVCVGNHNYLSSSASDYILYIPTVQGPVTSHSEGIESVAFAAGSHAEGNQTIASGITSHSEGIQTIAAGNYSHSEGTNTISAGYGSHAEGYDTKSTGTYSHAEGSNTIAIGTSSHAEGGRTSAKGNYSHSEGGYSGTSWETTDVTSSSVTINGPASDGAFSHAEGQQTYAQGSSSHAEGNHTKALNSGSHAEGIYTVASGLGSHAEGSYTTASGVYSHAAGNYTTAANTASTVFGKYNKALVTGGAVDNTTGDAFVIGKGTSSSNLANAFRVSFTGTAYGLGTFNTSGADYAEFIYEWQDGNPSAEDRVGHFVTIENKKLKYAGESDYIAGVTSGFPSVVGSGDEDWLGRWQRDIFNRIQYEEVETPVTTEKLDADGYPLLDDSGSIITESTGAVIRGSRPIQVPDYDPAQTYIERKDRPEWDYVGMLGQLSVYDDGTCEQDGYCKCTVGGIAAKALSKSPDTYRVLERLSDNIIKILFR</sequence>
<dbReference type="Pfam" id="PF11962">
    <property type="entry name" value="Peptidase_G2"/>
    <property type="match status" value="1"/>
</dbReference>
<reference evidence="4 5" key="1">
    <citation type="submission" date="2021-06" db="EMBL/GenBank/DDBJ databases">
        <title>Description of novel taxa of the family Lachnospiraceae.</title>
        <authorList>
            <person name="Chaplin A.V."/>
            <person name="Sokolova S.R."/>
            <person name="Pikina A.P."/>
            <person name="Korzhanova M."/>
            <person name="Belova V."/>
            <person name="Korostin D."/>
            <person name="Efimov B.A."/>
        </authorList>
    </citation>
    <scope>NUCLEOTIDE SEQUENCE [LARGE SCALE GENOMIC DNA]</scope>
    <source>
        <strain evidence="4 5">ASD4241</strain>
    </source>
</reference>
<evidence type="ECO:0000313" key="5">
    <source>
        <dbReference type="Proteomes" id="UP001314681"/>
    </source>
</evidence>
<name>A0ABS6KEK4_9FIRM</name>
<evidence type="ECO:0000259" key="3">
    <source>
        <dbReference type="Pfam" id="PF11962"/>
    </source>
</evidence>
<dbReference type="Gene3D" id="2.150.10.10">
    <property type="entry name" value="Serralysin-like metalloprotease, C-terminal"/>
    <property type="match status" value="2"/>
</dbReference>
<dbReference type="Pfam" id="PF05658">
    <property type="entry name" value="YadA_head"/>
    <property type="match status" value="2"/>
</dbReference>
<organism evidence="4 5">
    <name type="scientific">Diplocloster modestus</name>
    <dbReference type="NCBI Taxonomy" id="2850322"/>
    <lineage>
        <taxon>Bacteria</taxon>
        <taxon>Bacillati</taxon>
        <taxon>Bacillota</taxon>
        <taxon>Clostridia</taxon>
        <taxon>Lachnospirales</taxon>
        <taxon>Lachnospiraceae</taxon>
        <taxon>Diplocloster</taxon>
    </lineage>
</organism>
<evidence type="ECO:0000259" key="2">
    <source>
        <dbReference type="Pfam" id="PF05658"/>
    </source>
</evidence>
<dbReference type="InterPro" id="IPR021865">
    <property type="entry name" value="Peptidase_G2"/>
</dbReference>
<dbReference type="InterPro" id="IPR008640">
    <property type="entry name" value="Adhesin_Head_dom"/>
</dbReference>
<dbReference type="Proteomes" id="UP001314681">
    <property type="component" value="Unassembled WGS sequence"/>
</dbReference>
<accession>A0ABS6KEK4</accession>
<evidence type="ECO:0000256" key="1">
    <source>
        <dbReference type="SAM" id="MobiDB-lite"/>
    </source>
</evidence>
<protein>
    <recommendedName>
        <fullName evidence="6">Peptidase G2 IMC autoproteolytic cleavage domain-containing protein</fullName>
    </recommendedName>
</protein>
<feature type="compositionally biased region" description="Polar residues" evidence="1">
    <location>
        <begin position="305"/>
        <end position="322"/>
    </location>
</feature>
<dbReference type="Gene3D" id="4.10.80.40">
    <property type="entry name" value="succinate dehydrogenase protein domain"/>
    <property type="match status" value="1"/>
</dbReference>